<dbReference type="Gene3D" id="3.30.420.40">
    <property type="match status" value="1"/>
</dbReference>
<dbReference type="Pfam" id="PF00012">
    <property type="entry name" value="HSP70"/>
    <property type="match status" value="1"/>
</dbReference>
<dbReference type="EMBL" id="CAKMRJ010000113">
    <property type="protein sequence ID" value="CAH1417927.1"/>
    <property type="molecule type" value="Genomic_DNA"/>
</dbReference>
<dbReference type="SUPFAM" id="SSF53067">
    <property type="entry name" value="Actin-like ATPase domain"/>
    <property type="match status" value="1"/>
</dbReference>
<comment type="caution">
    <text evidence="3">The sequence shown here is derived from an EMBL/GenBank/DDBJ whole genome shotgun (WGS) entry which is preliminary data.</text>
</comment>
<dbReference type="InterPro" id="IPR018181">
    <property type="entry name" value="Heat_shock_70_CS"/>
</dbReference>
<dbReference type="Gene3D" id="3.90.640.10">
    <property type="entry name" value="Actin, Chain A, domain 4"/>
    <property type="match status" value="1"/>
</dbReference>
<dbReference type="PROSITE" id="PS01036">
    <property type="entry name" value="HSP70_3"/>
    <property type="match status" value="1"/>
</dbReference>
<gene>
    <name evidence="3" type="ORF">LVIROSA_LOCUS5565</name>
</gene>
<evidence type="ECO:0000313" key="3">
    <source>
        <dbReference type="EMBL" id="CAH1417927.1"/>
    </source>
</evidence>
<reference evidence="3 4" key="1">
    <citation type="submission" date="2022-01" db="EMBL/GenBank/DDBJ databases">
        <authorList>
            <person name="Xiong W."/>
            <person name="Schranz E."/>
        </authorList>
    </citation>
    <scope>NUCLEOTIDE SEQUENCE [LARGE SCALE GENOMIC DNA]</scope>
</reference>
<keyword evidence="4" id="KW-1185">Reference proteome</keyword>
<dbReference type="PANTHER" id="PTHR19375">
    <property type="entry name" value="HEAT SHOCK PROTEIN 70KDA"/>
    <property type="match status" value="1"/>
</dbReference>
<protein>
    <submittedName>
        <fullName evidence="3">Uncharacterized protein</fullName>
    </submittedName>
</protein>
<evidence type="ECO:0000256" key="1">
    <source>
        <dbReference type="ARBA" id="ARBA00022741"/>
    </source>
</evidence>
<evidence type="ECO:0000256" key="2">
    <source>
        <dbReference type="ARBA" id="ARBA00022840"/>
    </source>
</evidence>
<dbReference type="FunFam" id="3.30.420.40:FF:000172">
    <property type="entry name" value="Heat shock 70 kDa protein"/>
    <property type="match status" value="1"/>
</dbReference>
<sequence length="118" mass="13326">MVLLIHYPLFLFGPRLQITITASCHGRWPLLSSSTTCHLAVVAVDFSSKFTRAKFEEVNVDLFNKCMEPVEQCLRDANMNKDRVDEVVLVGGSTRIPKVQQLLQELFNGKSLCQNIKS</sequence>
<name>A0AAU9LU46_9ASTR</name>
<organism evidence="3 4">
    <name type="scientific">Lactuca virosa</name>
    <dbReference type="NCBI Taxonomy" id="75947"/>
    <lineage>
        <taxon>Eukaryota</taxon>
        <taxon>Viridiplantae</taxon>
        <taxon>Streptophyta</taxon>
        <taxon>Embryophyta</taxon>
        <taxon>Tracheophyta</taxon>
        <taxon>Spermatophyta</taxon>
        <taxon>Magnoliopsida</taxon>
        <taxon>eudicotyledons</taxon>
        <taxon>Gunneridae</taxon>
        <taxon>Pentapetalae</taxon>
        <taxon>asterids</taxon>
        <taxon>campanulids</taxon>
        <taxon>Asterales</taxon>
        <taxon>Asteraceae</taxon>
        <taxon>Cichorioideae</taxon>
        <taxon>Cichorieae</taxon>
        <taxon>Lactucinae</taxon>
        <taxon>Lactuca</taxon>
    </lineage>
</organism>
<dbReference type="InterPro" id="IPR013126">
    <property type="entry name" value="Hsp_70_fam"/>
</dbReference>
<accession>A0AAU9LU46</accession>
<evidence type="ECO:0000313" key="4">
    <source>
        <dbReference type="Proteomes" id="UP001157418"/>
    </source>
</evidence>
<keyword evidence="1" id="KW-0547">Nucleotide-binding</keyword>
<dbReference type="Proteomes" id="UP001157418">
    <property type="component" value="Unassembled WGS sequence"/>
</dbReference>
<proteinExistence type="predicted"/>
<dbReference type="GO" id="GO:0005524">
    <property type="term" value="F:ATP binding"/>
    <property type="evidence" value="ECO:0007669"/>
    <property type="project" value="UniProtKB-KW"/>
</dbReference>
<dbReference type="AlphaFoldDB" id="A0AAU9LU46"/>
<dbReference type="InterPro" id="IPR043129">
    <property type="entry name" value="ATPase_NBD"/>
</dbReference>
<dbReference type="GO" id="GO:0140662">
    <property type="term" value="F:ATP-dependent protein folding chaperone"/>
    <property type="evidence" value="ECO:0007669"/>
    <property type="project" value="InterPro"/>
</dbReference>
<keyword evidence="2" id="KW-0067">ATP-binding</keyword>